<dbReference type="GO" id="GO:0003688">
    <property type="term" value="F:DNA replication origin binding"/>
    <property type="evidence" value="ECO:0007669"/>
    <property type="project" value="TreeGrafter"/>
</dbReference>
<accession>A0A366FEE4</accession>
<dbReference type="Gene3D" id="1.10.1750.10">
    <property type="match status" value="1"/>
</dbReference>
<dbReference type="OrthoDB" id="7776290at2"/>
<sequence length="184" mass="20590">MTIYPSEPKSAAEMIARYRDVKRRLNTPAPTVRSEEIALKDLETIVVFVLAVAAVTRVRNREAARRADLLSLLHAPVTTPVITPGSAAKAELRAVSEKTGVPIKAILGRERVANVAAARHEAVWRVHQVTRWSLPRVGRFFGDRDHTTVLNSLRRMEEKAALDPELSACMTRVRERGRERISSH</sequence>
<organism evidence="2 3">
    <name type="scientific">Roseiarcus fermentans</name>
    <dbReference type="NCBI Taxonomy" id="1473586"/>
    <lineage>
        <taxon>Bacteria</taxon>
        <taxon>Pseudomonadati</taxon>
        <taxon>Pseudomonadota</taxon>
        <taxon>Alphaproteobacteria</taxon>
        <taxon>Hyphomicrobiales</taxon>
        <taxon>Roseiarcaceae</taxon>
        <taxon>Roseiarcus</taxon>
    </lineage>
</organism>
<dbReference type="CDD" id="cd06571">
    <property type="entry name" value="Bac_DnaA_C"/>
    <property type="match status" value="1"/>
</dbReference>
<dbReference type="Pfam" id="PF08299">
    <property type="entry name" value="Bac_DnaA_C"/>
    <property type="match status" value="1"/>
</dbReference>
<name>A0A366FEE4_9HYPH</name>
<dbReference type="RefSeq" id="WP_113889481.1">
    <property type="nucleotide sequence ID" value="NZ_QNRK01000012.1"/>
</dbReference>
<gene>
    <name evidence="2" type="ORF">DFR50_11231</name>
</gene>
<proteinExistence type="predicted"/>
<dbReference type="SMART" id="SM00760">
    <property type="entry name" value="Bac_DnaA_C"/>
    <property type="match status" value="1"/>
</dbReference>
<comment type="caution">
    <text evidence="2">The sequence shown here is derived from an EMBL/GenBank/DDBJ whole genome shotgun (WGS) entry which is preliminary data.</text>
</comment>
<evidence type="ECO:0000313" key="3">
    <source>
        <dbReference type="Proteomes" id="UP000253529"/>
    </source>
</evidence>
<dbReference type="PANTHER" id="PTHR30050">
    <property type="entry name" value="CHROMOSOMAL REPLICATION INITIATOR PROTEIN DNAA"/>
    <property type="match status" value="1"/>
</dbReference>
<dbReference type="Proteomes" id="UP000253529">
    <property type="component" value="Unassembled WGS sequence"/>
</dbReference>
<dbReference type="GO" id="GO:0006275">
    <property type="term" value="P:regulation of DNA replication"/>
    <property type="evidence" value="ECO:0007669"/>
    <property type="project" value="InterPro"/>
</dbReference>
<dbReference type="GO" id="GO:0005524">
    <property type="term" value="F:ATP binding"/>
    <property type="evidence" value="ECO:0007669"/>
    <property type="project" value="InterPro"/>
</dbReference>
<evidence type="ECO:0000259" key="1">
    <source>
        <dbReference type="SMART" id="SM00760"/>
    </source>
</evidence>
<dbReference type="AlphaFoldDB" id="A0A366FEE4"/>
<evidence type="ECO:0000313" key="2">
    <source>
        <dbReference type="EMBL" id="RBP13062.1"/>
    </source>
</evidence>
<dbReference type="PANTHER" id="PTHR30050:SF5">
    <property type="entry name" value="DNAA REGULATORY INACTIVATOR HDA"/>
    <property type="match status" value="1"/>
</dbReference>
<dbReference type="GO" id="GO:0006270">
    <property type="term" value="P:DNA replication initiation"/>
    <property type="evidence" value="ECO:0007669"/>
    <property type="project" value="InterPro"/>
</dbReference>
<dbReference type="InterPro" id="IPR013159">
    <property type="entry name" value="DnaA_C"/>
</dbReference>
<feature type="domain" description="Chromosomal replication initiator DnaA C-terminal" evidence="1">
    <location>
        <begin position="87"/>
        <end position="156"/>
    </location>
</feature>
<protein>
    <submittedName>
        <fullName evidence="2">DnaA-like protein</fullName>
    </submittedName>
</protein>
<reference evidence="2 3" key="1">
    <citation type="submission" date="2018-06" db="EMBL/GenBank/DDBJ databases">
        <title>Genomic Encyclopedia of Type Strains, Phase IV (KMG-IV): sequencing the most valuable type-strain genomes for metagenomic binning, comparative biology and taxonomic classification.</title>
        <authorList>
            <person name="Goeker M."/>
        </authorList>
    </citation>
    <scope>NUCLEOTIDE SEQUENCE [LARGE SCALE GENOMIC DNA]</scope>
    <source>
        <strain evidence="2 3">DSM 24875</strain>
    </source>
</reference>
<dbReference type="SUPFAM" id="SSF48295">
    <property type="entry name" value="TrpR-like"/>
    <property type="match status" value="1"/>
</dbReference>
<dbReference type="EMBL" id="QNRK01000012">
    <property type="protein sequence ID" value="RBP13062.1"/>
    <property type="molecule type" value="Genomic_DNA"/>
</dbReference>
<dbReference type="InterPro" id="IPR010921">
    <property type="entry name" value="Trp_repressor/repl_initiator"/>
</dbReference>
<dbReference type="GO" id="GO:0005886">
    <property type="term" value="C:plasma membrane"/>
    <property type="evidence" value="ECO:0007669"/>
    <property type="project" value="TreeGrafter"/>
</dbReference>
<keyword evidence="3" id="KW-1185">Reference proteome</keyword>